<dbReference type="EMBL" id="JAVRRA010002089">
    <property type="protein sequence ID" value="KAK5278428.1"/>
    <property type="molecule type" value="Genomic_DNA"/>
</dbReference>
<feature type="compositionally biased region" description="Basic and acidic residues" evidence="1">
    <location>
        <begin position="1"/>
        <end position="11"/>
    </location>
</feature>
<feature type="compositionally biased region" description="Pro residues" evidence="1">
    <location>
        <begin position="146"/>
        <end position="162"/>
    </location>
</feature>
<feature type="compositionally biased region" description="Basic and acidic residues" evidence="1">
    <location>
        <begin position="205"/>
        <end position="216"/>
    </location>
</feature>
<evidence type="ECO:0000313" key="3">
    <source>
        <dbReference type="Proteomes" id="UP001357485"/>
    </source>
</evidence>
<evidence type="ECO:0000313" key="2">
    <source>
        <dbReference type="EMBL" id="KAK5278428.1"/>
    </source>
</evidence>
<organism evidence="2 3">
    <name type="scientific">Cryomyces antarcticus</name>
    <dbReference type="NCBI Taxonomy" id="329879"/>
    <lineage>
        <taxon>Eukaryota</taxon>
        <taxon>Fungi</taxon>
        <taxon>Dikarya</taxon>
        <taxon>Ascomycota</taxon>
        <taxon>Pezizomycotina</taxon>
        <taxon>Dothideomycetes</taxon>
        <taxon>Dothideomycetes incertae sedis</taxon>
        <taxon>Cryomyces</taxon>
    </lineage>
</organism>
<feature type="compositionally biased region" description="Basic and acidic residues" evidence="1">
    <location>
        <begin position="227"/>
        <end position="237"/>
    </location>
</feature>
<sequence>LFPKNFVEKYEPAVPSRPARASRPKSEVPQLAQPAIVEAQQNNVPEPETLRDEPKPSAAPVQAPSSSSQISSPPPGSQKIVDQQPEPPGAPTLAPVALAARGPPPAVSEKPSSFKERMAMFNKPAAAPIAPFKPGAPPSGFVKKPFVPPPPSKDAYVPPPREQAPVKVYRREEDPEIVERAARDQENAESAGLTNNAAENEEMEDTPKPTSLKERIALLQKQQMEQANRRADAAYKEKPKKPVKKRT</sequence>
<proteinExistence type="predicted"/>
<reference evidence="2 3" key="1">
    <citation type="submission" date="2023-08" db="EMBL/GenBank/DDBJ databases">
        <title>Black Yeasts Isolated from many extreme environments.</title>
        <authorList>
            <person name="Coleine C."/>
            <person name="Stajich J.E."/>
            <person name="Selbmann L."/>
        </authorList>
    </citation>
    <scope>NUCLEOTIDE SEQUENCE [LARGE SCALE GENOMIC DNA]</scope>
    <source>
        <strain evidence="2 3">CCFEE 536</strain>
    </source>
</reference>
<feature type="non-terminal residue" evidence="2">
    <location>
        <position position="1"/>
    </location>
</feature>
<feature type="compositionally biased region" description="Low complexity" evidence="1">
    <location>
        <begin position="131"/>
        <end position="145"/>
    </location>
</feature>
<evidence type="ECO:0000256" key="1">
    <source>
        <dbReference type="SAM" id="MobiDB-lite"/>
    </source>
</evidence>
<feature type="compositionally biased region" description="Basic and acidic residues" evidence="1">
    <location>
        <begin position="169"/>
        <end position="186"/>
    </location>
</feature>
<feature type="compositionally biased region" description="Low complexity" evidence="1">
    <location>
        <begin position="56"/>
        <end position="71"/>
    </location>
</feature>
<name>A0ABR0M385_9PEZI</name>
<accession>A0ABR0M385</accession>
<feature type="compositionally biased region" description="Basic residues" evidence="1">
    <location>
        <begin position="238"/>
        <end position="247"/>
    </location>
</feature>
<feature type="region of interest" description="Disordered" evidence="1">
    <location>
        <begin position="131"/>
        <end position="247"/>
    </location>
</feature>
<protein>
    <submittedName>
        <fullName evidence="2">Assembly of actin patch protein</fullName>
    </submittedName>
</protein>
<feature type="non-terminal residue" evidence="2">
    <location>
        <position position="247"/>
    </location>
</feature>
<gene>
    <name evidence="2" type="primary">BBC1_2</name>
    <name evidence="2" type="ORF">LTR16_008627</name>
</gene>
<keyword evidence="3" id="KW-1185">Reference proteome</keyword>
<comment type="caution">
    <text evidence="2">The sequence shown here is derived from an EMBL/GenBank/DDBJ whole genome shotgun (WGS) entry which is preliminary data.</text>
</comment>
<feature type="region of interest" description="Disordered" evidence="1">
    <location>
        <begin position="1"/>
        <end position="113"/>
    </location>
</feature>
<dbReference type="Proteomes" id="UP001357485">
    <property type="component" value="Unassembled WGS sequence"/>
</dbReference>